<proteinExistence type="predicted"/>
<accession>H1L1B9</accession>
<gene>
    <name evidence="1" type="ORF">MetfoDRAFT_1843</name>
</gene>
<dbReference type="AlphaFoldDB" id="H1L1B9"/>
<comment type="caution">
    <text evidence="1">The sequence shown here is derived from an EMBL/GenBank/DDBJ whole genome shotgun (WGS) entry which is preliminary data.</text>
</comment>
<dbReference type="Proteomes" id="UP000003706">
    <property type="component" value="Unassembled WGS sequence"/>
</dbReference>
<keyword evidence="2" id="KW-1185">Reference proteome</keyword>
<sequence>MKILAIYDKRENNKELYLINMEDFIEKLKKDVEIGFSKKGIIEFRLEGKKILTIQRKGGNGKGKNIGIPKTDIRHTGNQLQFKMYPITLVDYIKNKKEKDEIRWCKIILN</sequence>
<dbReference type="EMBL" id="AGJL01000068">
    <property type="protein sequence ID" value="EHP83879.1"/>
    <property type="molecule type" value="Genomic_DNA"/>
</dbReference>
<name>H1L1B9_9EURY</name>
<evidence type="ECO:0000313" key="2">
    <source>
        <dbReference type="Proteomes" id="UP000003706"/>
    </source>
</evidence>
<organism evidence="1 2">
    <name type="scientific">Methanotorris formicicus Mc-S-70</name>
    <dbReference type="NCBI Taxonomy" id="647171"/>
    <lineage>
        <taxon>Archaea</taxon>
        <taxon>Methanobacteriati</taxon>
        <taxon>Methanobacteriota</taxon>
        <taxon>Methanomada group</taxon>
        <taxon>Methanococci</taxon>
        <taxon>Methanococcales</taxon>
        <taxon>Methanocaldococcaceae</taxon>
        <taxon>Methanotorris</taxon>
    </lineage>
</organism>
<protein>
    <submittedName>
        <fullName evidence="1">Uncharacterized protein</fullName>
    </submittedName>
</protein>
<dbReference type="RefSeq" id="WP_007045264.1">
    <property type="nucleotide sequence ID" value="NZ_AGJL01000068.1"/>
</dbReference>
<reference evidence="1 2" key="1">
    <citation type="submission" date="2011-09" db="EMBL/GenBank/DDBJ databases">
        <title>The draft genome of Methanotorris formicicus Mc-S-70.</title>
        <authorList>
            <consortium name="US DOE Joint Genome Institute (JGI-PGF)"/>
            <person name="Lucas S."/>
            <person name="Han J."/>
            <person name="Lapidus A."/>
            <person name="Cheng J.-F."/>
            <person name="Goodwin L."/>
            <person name="Pitluck S."/>
            <person name="Peters L."/>
            <person name="Land M.L."/>
            <person name="Hauser L."/>
            <person name="Sieprawska-Lupa M."/>
            <person name="Takai K."/>
            <person name="Miyazaki J."/>
            <person name="Whitman W."/>
            <person name="Woyke T.J."/>
        </authorList>
    </citation>
    <scope>NUCLEOTIDE SEQUENCE [LARGE SCALE GENOMIC DNA]</scope>
    <source>
        <strain evidence="1 2">Mc-S-70</strain>
    </source>
</reference>
<evidence type="ECO:0000313" key="1">
    <source>
        <dbReference type="EMBL" id="EHP83879.1"/>
    </source>
</evidence>